<dbReference type="Proteomes" id="UP001177003">
    <property type="component" value="Chromosome 0"/>
</dbReference>
<accession>A0AA35UVX1</accession>
<name>A0AA35UVX1_LACSI</name>
<dbReference type="AlphaFoldDB" id="A0AA35UVX1"/>
<dbReference type="EMBL" id="OX465086">
    <property type="protein sequence ID" value="CAI9265976.1"/>
    <property type="molecule type" value="Genomic_DNA"/>
</dbReference>
<evidence type="ECO:0000313" key="2">
    <source>
        <dbReference type="Proteomes" id="UP001177003"/>
    </source>
</evidence>
<proteinExistence type="predicted"/>
<reference evidence="1" key="1">
    <citation type="submission" date="2023-04" db="EMBL/GenBank/DDBJ databases">
        <authorList>
            <person name="Vijverberg K."/>
            <person name="Xiong W."/>
            <person name="Schranz E."/>
        </authorList>
    </citation>
    <scope>NUCLEOTIDE SEQUENCE</scope>
</reference>
<gene>
    <name evidence="1" type="ORF">LSALG_LOCUS6553</name>
</gene>
<evidence type="ECO:0008006" key="3">
    <source>
        <dbReference type="Google" id="ProtNLM"/>
    </source>
</evidence>
<sequence length="389" mass="46085">MNGHIYVDAFSLLLNFHLWYILTPVRVNFIWRDVKANKLFIILIDQNREKLVAVVPQQMMRFVYGGNLLGGVFSLNHFQIEPTYAEYPRYCWKNHQRQAKIFPLLWFNAVNFVHFISPRWPCSMGTVDKGNENCDDSQNPIDIEKENRKRYNRNYYARKKEKNKKRRIANGEGCSQPTTLTSCTIMETNETNINEDSSVSVISAAQRTSTYNKEYYQRRKERTMMTKRRVYAFQDDPYDFVYENIRMEHRILKAQNPCVYCGAKRLQYEFPTFCCMSGKTKLAHSPIPTELHQLFTRQEQLEESFRDGKSRYLQLYFYDGEAEISQRSSWKNVDRRIIQKLTRILASNPYVRTFKQLSDLGPLDNYRVTLNASVELDQRVYNKPTTSEV</sequence>
<evidence type="ECO:0000313" key="1">
    <source>
        <dbReference type="EMBL" id="CAI9265976.1"/>
    </source>
</evidence>
<organism evidence="1 2">
    <name type="scientific">Lactuca saligna</name>
    <name type="common">Willowleaf lettuce</name>
    <dbReference type="NCBI Taxonomy" id="75948"/>
    <lineage>
        <taxon>Eukaryota</taxon>
        <taxon>Viridiplantae</taxon>
        <taxon>Streptophyta</taxon>
        <taxon>Embryophyta</taxon>
        <taxon>Tracheophyta</taxon>
        <taxon>Spermatophyta</taxon>
        <taxon>Magnoliopsida</taxon>
        <taxon>eudicotyledons</taxon>
        <taxon>Gunneridae</taxon>
        <taxon>Pentapetalae</taxon>
        <taxon>asterids</taxon>
        <taxon>campanulids</taxon>
        <taxon>Asterales</taxon>
        <taxon>Asteraceae</taxon>
        <taxon>Cichorioideae</taxon>
        <taxon>Cichorieae</taxon>
        <taxon>Lactucinae</taxon>
        <taxon>Lactuca</taxon>
    </lineage>
</organism>
<keyword evidence="2" id="KW-1185">Reference proteome</keyword>
<protein>
    <recommendedName>
        <fullName evidence="3">Helitron helicase-like domain-containing protein</fullName>
    </recommendedName>
</protein>